<dbReference type="PATRIC" id="fig|1299326.3.peg.1953"/>
<name>X7ZN55_MYCKA</name>
<dbReference type="Proteomes" id="UP000020561">
    <property type="component" value="Unassembled WGS sequence"/>
</dbReference>
<accession>X7ZN55</accession>
<protein>
    <submittedName>
        <fullName evidence="1">Uncharacterized protein</fullName>
    </submittedName>
</protein>
<evidence type="ECO:0000313" key="2">
    <source>
        <dbReference type="Proteomes" id="UP000020561"/>
    </source>
</evidence>
<gene>
    <name evidence="1" type="ORF">I545_2030</name>
</gene>
<organism evidence="1 2">
    <name type="scientific">Mycobacterium kansasii 662</name>
    <dbReference type="NCBI Taxonomy" id="1299326"/>
    <lineage>
        <taxon>Bacteria</taxon>
        <taxon>Bacillati</taxon>
        <taxon>Actinomycetota</taxon>
        <taxon>Actinomycetes</taxon>
        <taxon>Mycobacteriales</taxon>
        <taxon>Mycobacteriaceae</taxon>
        <taxon>Mycobacterium</taxon>
    </lineage>
</organism>
<reference evidence="1 2" key="1">
    <citation type="submission" date="2013-12" db="EMBL/GenBank/DDBJ databases">
        <authorList>
            <person name="Brown-Elliot B."/>
            <person name="Wallace R."/>
            <person name="Lenaerts A."/>
            <person name="Ordway D."/>
            <person name="DeGroote M.A."/>
            <person name="Parker T."/>
            <person name="Sizemore C."/>
            <person name="Tallon L.J."/>
            <person name="Sadzewicz L.K."/>
            <person name="Sengamalay N."/>
            <person name="Fraser C.M."/>
            <person name="Hine E."/>
            <person name="Shefchek K.A."/>
            <person name="Das S.P."/>
            <person name="Tettelin H."/>
        </authorList>
    </citation>
    <scope>NUCLEOTIDE SEQUENCE [LARGE SCALE GENOMIC DNA]</scope>
    <source>
        <strain evidence="1 2">662</strain>
    </source>
</reference>
<dbReference type="EMBL" id="JAOA01000002">
    <property type="protein sequence ID" value="EUA20098.1"/>
    <property type="molecule type" value="Genomic_DNA"/>
</dbReference>
<sequence length="52" mass="5502">MSCRTPVLLSCRVEPGGLTGALSELLEPWRQPMAGHDPGRVMLDTAVVLALG</sequence>
<dbReference type="AlphaFoldDB" id="X7ZN55"/>
<evidence type="ECO:0000313" key="1">
    <source>
        <dbReference type="EMBL" id="EUA20098.1"/>
    </source>
</evidence>
<proteinExistence type="predicted"/>
<comment type="caution">
    <text evidence="1">The sequence shown here is derived from an EMBL/GenBank/DDBJ whole genome shotgun (WGS) entry which is preliminary data.</text>
</comment>